<dbReference type="EMBL" id="OY660886">
    <property type="protein sequence ID" value="CAJ1086725.1"/>
    <property type="molecule type" value="Genomic_DNA"/>
</dbReference>
<accession>A0AAV1HM68</accession>
<feature type="region of interest" description="Disordered" evidence="1">
    <location>
        <begin position="1"/>
        <end position="22"/>
    </location>
</feature>
<name>A0AAV1HM68_XYRNO</name>
<evidence type="ECO:0000313" key="2">
    <source>
        <dbReference type="EMBL" id="CAJ1086725.1"/>
    </source>
</evidence>
<keyword evidence="3" id="KW-1185">Reference proteome</keyword>
<organism evidence="2 3">
    <name type="scientific">Xyrichtys novacula</name>
    <name type="common">Pearly razorfish</name>
    <name type="synonym">Hemipteronotus novacula</name>
    <dbReference type="NCBI Taxonomy" id="13765"/>
    <lineage>
        <taxon>Eukaryota</taxon>
        <taxon>Metazoa</taxon>
        <taxon>Chordata</taxon>
        <taxon>Craniata</taxon>
        <taxon>Vertebrata</taxon>
        <taxon>Euteleostomi</taxon>
        <taxon>Actinopterygii</taxon>
        <taxon>Neopterygii</taxon>
        <taxon>Teleostei</taxon>
        <taxon>Neoteleostei</taxon>
        <taxon>Acanthomorphata</taxon>
        <taxon>Eupercaria</taxon>
        <taxon>Labriformes</taxon>
        <taxon>Labridae</taxon>
        <taxon>Xyrichtys</taxon>
    </lineage>
</organism>
<protein>
    <submittedName>
        <fullName evidence="2">Uncharacterized protein</fullName>
    </submittedName>
</protein>
<sequence>MSMYVGSNAHAPTPVVPHHPQPTVPADSIVVKKESLLAFMVDVVYATGATKGKDKELSRSDIMRAVVEAAGRFLGTGACDPLELHKFMTDCQKKATKPQDKEVEGIVVNTWEGNDD</sequence>
<reference evidence="2" key="1">
    <citation type="submission" date="2023-08" db="EMBL/GenBank/DDBJ databases">
        <authorList>
            <person name="Alioto T."/>
            <person name="Alioto T."/>
            <person name="Gomez Garrido J."/>
        </authorList>
    </citation>
    <scope>NUCLEOTIDE SEQUENCE</scope>
</reference>
<evidence type="ECO:0000256" key="1">
    <source>
        <dbReference type="SAM" id="MobiDB-lite"/>
    </source>
</evidence>
<proteinExistence type="predicted"/>
<gene>
    <name evidence="2" type="ORF">XNOV1_A026198</name>
</gene>
<dbReference type="AlphaFoldDB" id="A0AAV1HM68"/>
<dbReference type="Proteomes" id="UP001178508">
    <property type="component" value="Chromosome 23"/>
</dbReference>
<evidence type="ECO:0000313" key="3">
    <source>
        <dbReference type="Proteomes" id="UP001178508"/>
    </source>
</evidence>